<dbReference type="GO" id="GO:0003677">
    <property type="term" value="F:DNA binding"/>
    <property type="evidence" value="ECO:0007669"/>
    <property type="project" value="UniProtKB-KW"/>
</dbReference>
<dbReference type="SMART" id="SM00850">
    <property type="entry name" value="LytTR"/>
    <property type="match status" value="1"/>
</dbReference>
<dbReference type="PANTHER" id="PTHR37299">
    <property type="entry name" value="TRANSCRIPTIONAL REGULATOR-RELATED"/>
    <property type="match status" value="1"/>
</dbReference>
<dbReference type="Gene3D" id="2.20.25.10">
    <property type="match status" value="1"/>
</dbReference>
<comment type="function">
    <text evidence="2">May play the central regulatory role in sporulation. It may be an element of the effector pathway responsible for the activation of sporulation genes in response to nutritional stress. Spo0A may act in concert with spo0H (a sigma factor) to control the expression of some genes that are critical to the sporulation process.</text>
</comment>
<dbReference type="PANTHER" id="PTHR37299:SF1">
    <property type="entry name" value="STAGE 0 SPORULATION PROTEIN A HOMOLOG"/>
    <property type="match status" value="1"/>
</dbReference>
<dbReference type="InterPro" id="IPR007492">
    <property type="entry name" value="LytTR_DNA-bd_dom"/>
</dbReference>
<evidence type="ECO:0000259" key="4">
    <source>
        <dbReference type="PROSITE" id="PS50110"/>
    </source>
</evidence>
<dbReference type="KEGG" id="hprf:HLPR_25530"/>
<evidence type="ECO:0000256" key="2">
    <source>
        <dbReference type="ARBA" id="ARBA00024867"/>
    </source>
</evidence>
<organism evidence="6 7">
    <name type="scientific">Helicovermis profundi</name>
    <dbReference type="NCBI Taxonomy" id="3065157"/>
    <lineage>
        <taxon>Bacteria</taxon>
        <taxon>Bacillati</taxon>
        <taxon>Bacillota</taxon>
        <taxon>Clostridia</taxon>
        <taxon>Helicovermis</taxon>
    </lineage>
</organism>
<name>A0AAU9EDR4_9FIRM</name>
<dbReference type="InterPro" id="IPR001789">
    <property type="entry name" value="Sig_transdc_resp-reg_receiver"/>
</dbReference>
<dbReference type="Gene3D" id="3.40.50.2300">
    <property type="match status" value="1"/>
</dbReference>
<accession>A0AAU9EDR4</accession>
<dbReference type="SUPFAM" id="SSF52172">
    <property type="entry name" value="CheY-like"/>
    <property type="match status" value="1"/>
</dbReference>
<feature type="modified residue" description="4-aspartylphosphate" evidence="3">
    <location>
        <position position="54"/>
    </location>
</feature>
<keyword evidence="6" id="KW-0238">DNA-binding</keyword>
<keyword evidence="7" id="KW-1185">Reference proteome</keyword>
<keyword evidence="3" id="KW-0597">Phosphoprotein</keyword>
<dbReference type="AlphaFoldDB" id="A0AAU9EDR4"/>
<dbReference type="Proteomes" id="UP001321786">
    <property type="component" value="Chromosome"/>
</dbReference>
<gene>
    <name evidence="6" type="ORF">HLPR_25530</name>
</gene>
<dbReference type="CDD" id="cd17532">
    <property type="entry name" value="REC_LytTR_AlgR-like"/>
    <property type="match status" value="1"/>
</dbReference>
<dbReference type="RefSeq" id="WP_338535821.1">
    <property type="nucleotide sequence ID" value="NZ_AP028654.1"/>
</dbReference>
<dbReference type="InterPro" id="IPR011006">
    <property type="entry name" value="CheY-like_superfamily"/>
</dbReference>
<feature type="domain" description="Response regulatory" evidence="4">
    <location>
        <begin position="3"/>
        <end position="117"/>
    </location>
</feature>
<dbReference type="GO" id="GO:0000156">
    <property type="term" value="F:phosphorelay response regulator activity"/>
    <property type="evidence" value="ECO:0007669"/>
    <property type="project" value="InterPro"/>
</dbReference>
<evidence type="ECO:0000256" key="3">
    <source>
        <dbReference type="PROSITE-ProRule" id="PRU00169"/>
    </source>
</evidence>
<evidence type="ECO:0000256" key="1">
    <source>
        <dbReference type="ARBA" id="ARBA00018672"/>
    </source>
</evidence>
<evidence type="ECO:0000313" key="6">
    <source>
        <dbReference type="EMBL" id="BEP30222.1"/>
    </source>
</evidence>
<dbReference type="SMART" id="SM00448">
    <property type="entry name" value="REC"/>
    <property type="match status" value="1"/>
</dbReference>
<evidence type="ECO:0000259" key="5">
    <source>
        <dbReference type="PROSITE" id="PS50930"/>
    </source>
</evidence>
<feature type="domain" description="HTH LytTR-type" evidence="5">
    <location>
        <begin position="153"/>
        <end position="248"/>
    </location>
</feature>
<evidence type="ECO:0000313" key="7">
    <source>
        <dbReference type="Proteomes" id="UP001321786"/>
    </source>
</evidence>
<dbReference type="InterPro" id="IPR046947">
    <property type="entry name" value="LytR-like"/>
</dbReference>
<protein>
    <recommendedName>
        <fullName evidence="1">Stage 0 sporulation protein A homolog</fullName>
    </recommendedName>
</protein>
<dbReference type="PROSITE" id="PS50930">
    <property type="entry name" value="HTH_LYTTR"/>
    <property type="match status" value="1"/>
</dbReference>
<dbReference type="Gene3D" id="2.40.50.40">
    <property type="match status" value="1"/>
</dbReference>
<dbReference type="PROSITE" id="PS50110">
    <property type="entry name" value="RESPONSE_REGULATORY"/>
    <property type="match status" value="1"/>
</dbReference>
<dbReference type="EMBL" id="AP028654">
    <property type="protein sequence ID" value="BEP30222.1"/>
    <property type="molecule type" value="Genomic_DNA"/>
</dbReference>
<sequence length="248" mass="28685">MIKYLIVDDEKPARDELKFLLGDFNDFELIGEADNGIECLNIAKEKNIDVVFLDIDMPRISGIVVASKLSSFDNPPLIIFVTAYNEYAINAFEVNALDYLLKPISALRLENTIEKIKHNRINLVDPLINNKILFNDLNTSSRICLEQNGVYMPLDIDSIIYAKVEGKNTIIFTRNKEYNYSGTLSQLESKLTNTDFFRTHRSYILNIDYIETIEPWFNNTYMVKVKYLDEKVPVSRSQIKKFKEFVGI</sequence>
<dbReference type="Pfam" id="PF00072">
    <property type="entry name" value="Response_reg"/>
    <property type="match status" value="1"/>
</dbReference>
<reference evidence="6 7" key="1">
    <citation type="submission" date="2023-08" db="EMBL/GenBank/DDBJ databases">
        <title>Helicovermis profunda gen. nov., sp. nov., a novel mesophilic, fermentative bacterium within the Bacillota from a deep-sea hydrothermal vent chimney.</title>
        <authorList>
            <person name="Miyazaki U."/>
            <person name="Mizutani D."/>
            <person name="Hashimoto Y."/>
            <person name="Tame A."/>
            <person name="Sawayama S."/>
            <person name="Miyazaki J."/>
            <person name="Takai K."/>
            <person name="Nakagawa S."/>
        </authorList>
    </citation>
    <scope>NUCLEOTIDE SEQUENCE [LARGE SCALE GENOMIC DNA]</scope>
    <source>
        <strain evidence="6 7">S502</strain>
    </source>
</reference>
<proteinExistence type="predicted"/>
<dbReference type="Pfam" id="PF04397">
    <property type="entry name" value="LytTR"/>
    <property type="match status" value="1"/>
</dbReference>